<dbReference type="Proteomes" id="UP000011724">
    <property type="component" value="Chromosome"/>
</dbReference>
<proteinExistence type="predicted"/>
<evidence type="ECO:0000313" key="1">
    <source>
        <dbReference type="EMBL" id="CCH48851.1"/>
    </source>
</evidence>
<evidence type="ECO:0000313" key="2">
    <source>
        <dbReference type="Proteomes" id="UP000011724"/>
    </source>
</evidence>
<organism evidence="1 2">
    <name type="scientific">Pseudodesulfovibrio piezophilus (strain DSM 21447 / JCM 15486 / C1TLV30)</name>
    <name type="common">Desulfovibrio piezophilus</name>
    <dbReference type="NCBI Taxonomy" id="1322246"/>
    <lineage>
        <taxon>Bacteria</taxon>
        <taxon>Pseudomonadati</taxon>
        <taxon>Thermodesulfobacteriota</taxon>
        <taxon>Desulfovibrionia</taxon>
        <taxon>Desulfovibrionales</taxon>
        <taxon>Desulfovibrionaceae</taxon>
    </lineage>
</organism>
<reference evidence="1 2" key="1">
    <citation type="journal article" date="2013" name="PLoS ONE">
        <title>The first genomic and proteomic characterization of a deep-sea sulfate reducer: insights into the piezophilic lifestyle of Desulfovibrio piezophilus.</title>
        <authorList>
            <person name="Pradel N."/>
            <person name="Ji B."/>
            <person name="Gimenez G."/>
            <person name="Talla E."/>
            <person name="Lenoble P."/>
            <person name="Garel M."/>
            <person name="Tamburini C."/>
            <person name="Fourquet P."/>
            <person name="Lebrun R."/>
            <person name="Bertin P."/>
            <person name="Denis Y."/>
            <person name="Pophillat M."/>
            <person name="Barbe V."/>
            <person name="Ollivier B."/>
            <person name="Dolla A."/>
        </authorList>
    </citation>
    <scope>NUCLEOTIDE SEQUENCE [LARGE SCALE GENOMIC DNA]</scope>
    <source>
        <strain evidence="2">DSM 10523 / SB164P1</strain>
    </source>
</reference>
<keyword evidence="2" id="KW-1185">Reference proteome</keyword>
<dbReference type="KEGG" id="dpi:BN4_11616"/>
<name>M1WK23_PSEP2</name>
<dbReference type="STRING" id="1322246.BN4_11616"/>
<sequence>MLGDLGAGLWGGDGLGDSSVTNAARASLNAHNLPGLQLVADLLQVRHETAFGLDVGVADIVAALGTFTTYIANLGHCDLLAYSYRIVCFSC</sequence>
<dbReference type="EMBL" id="FO203427">
    <property type="protein sequence ID" value="CCH48851.1"/>
    <property type="molecule type" value="Genomic_DNA"/>
</dbReference>
<protein>
    <submittedName>
        <fullName evidence="1">Uncharacterized protein</fullName>
    </submittedName>
</protein>
<dbReference type="HOGENOM" id="CLU_2422144_0_0_7"/>
<gene>
    <name evidence="1" type="ordered locus">BN4_11616</name>
</gene>
<reference evidence="2" key="2">
    <citation type="journal article" date="2013" name="Stand. Genomic Sci.">
        <title>Complete genome sequence of Desulfocapsa sulfexigens, a marine deltaproteobacterium specialized in disproportionating inorganic sulfur compounds.</title>
        <authorList>
            <person name="Finster K.W."/>
            <person name="Kjeldsen K.U."/>
            <person name="Kube M."/>
            <person name="Reinhardt R."/>
            <person name="Mussmann M."/>
            <person name="Amann R."/>
            <person name="Schreiber L."/>
        </authorList>
    </citation>
    <scope>NUCLEOTIDE SEQUENCE [LARGE SCALE GENOMIC DNA]</scope>
    <source>
        <strain evidence="2">DSM 10523 / SB164P1</strain>
    </source>
</reference>
<dbReference type="AlphaFoldDB" id="M1WK23"/>
<accession>M1WK23</accession>